<feature type="transmembrane region" description="Helical" evidence="2">
    <location>
        <begin position="203"/>
        <end position="223"/>
    </location>
</feature>
<feature type="transmembrane region" description="Helical" evidence="2">
    <location>
        <begin position="167"/>
        <end position="191"/>
    </location>
</feature>
<feature type="region of interest" description="Disordered" evidence="1">
    <location>
        <begin position="258"/>
        <end position="282"/>
    </location>
</feature>
<keyword evidence="2" id="KW-1133">Transmembrane helix</keyword>
<gene>
    <name evidence="3" type="ORF">ABRQ22_11420</name>
</gene>
<name>A0AAU8FVV6_9MICO</name>
<organism evidence="3">
    <name type="scientific">Cellulosimicrobium sp. ES-005</name>
    <dbReference type="NCBI Taxonomy" id="3163031"/>
    <lineage>
        <taxon>Bacteria</taxon>
        <taxon>Bacillati</taxon>
        <taxon>Actinomycetota</taxon>
        <taxon>Actinomycetes</taxon>
        <taxon>Micrococcales</taxon>
        <taxon>Promicromonosporaceae</taxon>
        <taxon>Cellulosimicrobium</taxon>
    </lineage>
</organism>
<sequence length="282" mass="28207">MTLLLKLVLAPALVVASTLAGRRWGARLTGVLVGLPVVAGPILLITTLDHGTGFGAAAASSALLGLTSLALFAVVFAWCSRRTGWLGALAASWAACLVADVALARLTLPSGITFVVALATFWGASRVMPPDEAGPAPSTVPSPWWDLPARAATTAALVLAVTTASGALGPAMTGVLAPFPIASSVVAAFALAQRGSAETVRLLRGLLAGLTGFAVFCLLVALLVDRLGIAAAFGIALAASVAVQAAVPLAGRLVGAGRDAQDDDAPTTPGDGARDPLRTGRH</sequence>
<dbReference type="EMBL" id="CP159290">
    <property type="protein sequence ID" value="XCH28215.1"/>
    <property type="molecule type" value="Genomic_DNA"/>
</dbReference>
<feature type="transmembrane region" description="Helical" evidence="2">
    <location>
        <begin position="229"/>
        <end position="250"/>
    </location>
</feature>
<dbReference type="RefSeq" id="WP_353706811.1">
    <property type="nucleotide sequence ID" value="NZ_CP159290.1"/>
</dbReference>
<protein>
    <submittedName>
        <fullName evidence="3">Uncharacterized protein</fullName>
    </submittedName>
</protein>
<feature type="compositionally biased region" description="Basic and acidic residues" evidence="1">
    <location>
        <begin position="272"/>
        <end position="282"/>
    </location>
</feature>
<evidence type="ECO:0000256" key="1">
    <source>
        <dbReference type="SAM" id="MobiDB-lite"/>
    </source>
</evidence>
<evidence type="ECO:0000256" key="2">
    <source>
        <dbReference type="SAM" id="Phobius"/>
    </source>
</evidence>
<reference evidence="3" key="1">
    <citation type="submission" date="2024-06" db="EMBL/GenBank/DDBJ databases">
        <title>Complete genome sequence of the cellulolytic actinobacterium, Cellulosimicrobium ES-005.</title>
        <authorList>
            <person name="Matthews C.T."/>
            <person name="Underwood K.D."/>
            <person name="Ghanchi K.M."/>
            <person name="Fields S.D."/>
            <person name="Gardner S.G."/>
        </authorList>
    </citation>
    <scope>NUCLEOTIDE SEQUENCE</scope>
    <source>
        <strain evidence="3">ES-005</strain>
    </source>
</reference>
<keyword evidence="2" id="KW-0472">Membrane</keyword>
<feature type="transmembrane region" description="Helical" evidence="2">
    <location>
        <begin position="111"/>
        <end position="128"/>
    </location>
</feature>
<dbReference type="AlphaFoldDB" id="A0AAU8FVV6"/>
<keyword evidence="2" id="KW-0812">Transmembrane</keyword>
<feature type="transmembrane region" description="Helical" evidence="2">
    <location>
        <begin position="26"/>
        <end position="45"/>
    </location>
</feature>
<evidence type="ECO:0000313" key="3">
    <source>
        <dbReference type="EMBL" id="XCH28215.1"/>
    </source>
</evidence>
<feature type="transmembrane region" description="Helical" evidence="2">
    <location>
        <begin position="57"/>
        <end position="78"/>
    </location>
</feature>
<proteinExistence type="predicted"/>
<accession>A0AAU8FVV6</accession>